<feature type="compositionally biased region" description="Basic residues" evidence="1">
    <location>
        <begin position="316"/>
        <end position="335"/>
    </location>
</feature>
<keyword evidence="3" id="KW-1185">Reference proteome</keyword>
<organism evidence="2 3">
    <name type="scientific">Pisolithus microcarpus 441</name>
    <dbReference type="NCBI Taxonomy" id="765257"/>
    <lineage>
        <taxon>Eukaryota</taxon>
        <taxon>Fungi</taxon>
        <taxon>Dikarya</taxon>
        <taxon>Basidiomycota</taxon>
        <taxon>Agaricomycotina</taxon>
        <taxon>Agaricomycetes</taxon>
        <taxon>Agaricomycetidae</taxon>
        <taxon>Boletales</taxon>
        <taxon>Sclerodermatineae</taxon>
        <taxon>Pisolithaceae</taxon>
        <taxon>Pisolithus</taxon>
    </lineage>
</organism>
<sequence length="358" mass="40634">MQSRQPLSAVEKEHCRAHAASRQISAVQRKDCDALLSEAIRSLADELEAKVQVIATTHNVTHEKVKKLLGGHKYYRNPRSTQLANAIIHDKAHEVNEGRARGDKLSLQQIRDLAKNASVRATNSAAVRDVQSMLEHIFKILDRLALQTGLYVCLFATHGHVYDSSQPFWYGMDNVMDFWEDVMNVEPDELVRKLEQWACVQGKNIEEHNSVEGMQRLCAHILNSGLRVVAKKKIRINFINFEVAIKEKYGIDLLGWPEGVPFQSPHAITSAEHLRTLRDALKAGTCHWAYMSRQQRLEYQDRLKERRSAGEVVGNPRKKRSDVGRKRRRTGRGKGPKSIAFIDSSSEDSSSTCKEDDM</sequence>
<accession>A0A0C9XGC6</accession>
<evidence type="ECO:0000256" key="1">
    <source>
        <dbReference type="SAM" id="MobiDB-lite"/>
    </source>
</evidence>
<dbReference type="AlphaFoldDB" id="A0A0C9XGC6"/>
<evidence type="ECO:0000313" key="3">
    <source>
        <dbReference type="Proteomes" id="UP000054018"/>
    </source>
</evidence>
<feature type="region of interest" description="Disordered" evidence="1">
    <location>
        <begin position="305"/>
        <end position="358"/>
    </location>
</feature>
<reference evidence="2 3" key="1">
    <citation type="submission" date="2014-04" db="EMBL/GenBank/DDBJ databases">
        <authorList>
            <consortium name="DOE Joint Genome Institute"/>
            <person name="Kuo A."/>
            <person name="Kohler A."/>
            <person name="Costa M.D."/>
            <person name="Nagy L.G."/>
            <person name="Floudas D."/>
            <person name="Copeland A."/>
            <person name="Barry K.W."/>
            <person name="Cichocki N."/>
            <person name="Veneault-Fourrey C."/>
            <person name="LaButti K."/>
            <person name="Lindquist E.A."/>
            <person name="Lipzen A."/>
            <person name="Lundell T."/>
            <person name="Morin E."/>
            <person name="Murat C."/>
            <person name="Sun H."/>
            <person name="Tunlid A."/>
            <person name="Henrissat B."/>
            <person name="Grigoriev I.V."/>
            <person name="Hibbett D.S."/>
            <person name="Martin F."/>
            <person name="Nordberg H.P."/>
            <person name="Cantor M.N."/>
            <person name="Hua S.X."/>
        </authorList>
    </citation>
    <scope>NUCLEOTIDE SEQUENCE [LARGE SCALE GENOMIC DNA]</scope>
    <source>
        <strain evidence="2 3">441</strain>
    </source>
</reference>
<protein>
    <submittedName>
        <fullName evidence="2">Uncharacterized protein</fullName>
    </submittedName>
</protein>
<dbReference type="OrthoDB" id="2664589at2759"/>
<evidence type="ECO:0000313" key="2">
    <source>
        <dbReference type="EMBL" id="KIK11360.1"/>
    </source>
</evidence>
<dbReference type="EMBL" id="KN834233">
    <property type="protein sequence ID" value="KIK11360.1"/>
    <property type="molecule type" value="Genomic_DNA"/>
</dbReference>
<dbReference type="HOGENOM" id="CLU_035160_0_0_1"/>
<reference evidence="3" key="2">
    <citation type="submission" date="2015-01" db="EMBL/GenBank/DDBJ databases">
        <title>Evolutionary Origins and Diversification of the Mycorrhizal Mutualists.</title>
        <authorList>
            <consortium name="DOE Joint Genome Institute"/>
            <consortium name="Mycorrhizal Genomics Consortium"/>
            <person name="Kohler A."/>
            <person name="Kuo A."/>
            <person name="Nagy L.G."/>
            <person name="Floudas D."/>
            <person name="Copeland A."/>
            <person name="Barry K.W."/>
            <person name="Cichocki N."/>
            <person name="Veneault-Fourrey C."/>
            <person name="LaButti K."/>
            <person name="Lindquist E.A."/>
            <person name="Lipzen A."/>
            <person name="Lundell T."/>
            <person name="Morin E."/>
            <person name="Murat C."/>
            <person name="Riley R."/>
            <person name="Ohm R."/>
            <person name="Sun H."/>
            <person name="Tunlid A."/>
            <person name="Henrissat B."/>
            <person name="Grigoriev I.V."/>
            <person name="Hibbett D.S."/>
            <person name="Martin F."/>
        </authorList>
    </citation>
    <scope>NUCLEOTIDE SEQUENCE [LARGE SCALE GENOMIC DNA]</scope>
    <source>
        <strain evidence="3">441</strain>
    </source>
</reference>
<proteinExistence type="predicted"/>
<name>A0A0C9XGC6_9AGAM</name>
<gene>
    <name evidence="2" type="ORF">PISMIDRAFT_19579</name>
</gene>
<dbReference type="STRING" id="765257.A0A0C9XGC6"/>
<dbReference type="Proteomes" id="UP000054018">
    <property type="component" value="Unassembled WGS sequence"/>
</dbReference>